<keyword evidence="2" id="KW-1185">Reference proteome</keyword>
<comment type="caution">
    <text evidence="1">The sequence shown here is derived from an EMBL/GenBank/DDBJ whole genome shotgun (WGS) entry which is preliminary data.</text>
</comment>
<protein>
    <submittedName>
        <fullName evidence="1">Phosphopantetheine attachment site family protein</fullName>
    </submittedName>
</protein>
<dbReference type="RefSeq" id="WP_046908010.1">
    <property type="nucleotide sequence ID" value="NZ_BAAAXG010000012.1"/>
</dbReference>
<proteinExistence type="predicted"/>
<dbReference type="InterPro" id="IPR036736">
    <property type="entry name" value="ACP-like_sf"/>
</dbReference>
<sequence length="89" mass="9667">MSAPTRDIAGEIRAHLLTQYLKGEDVSAEDLPGDYELIESGVVDSLGLVKLIQYIANTYGVPVDDIEIGPDNFRTIDAITKTITDNTSL</sequence>
<reference evidence="1 2" key="1">
    <citation type="submission" date="2015-05" db="EMBL/GenBank/DDBJ databases">
        <title>Draft Genome assembly of Streptomyces showdoensis.</title>
        <authorList>
            <person name="Thapa K.K."/>
            <person name="Metsa-Ketela M."/>
        </authorList>
    </citation>
    <scope>NUCLEOTIDE SEQUENCE [LARGE SCALE GENOMIC DNA]</scope>
    <source>
        <strain evidence="1 2">ATCC 15227</strain>
    </source>
</reference>
<dbReference type="EMBL" id="LAQS01000018">
    <property type="protein sequence ID" value="KKZ73242.1"/>
    <property type="molecule type" value="Genomic_DNA"/>
</dbReference>
<organism evidence="1 2">
    <name type="scientific">Streptomyces showdoensis</name>
    <dbReference type="NCBI Taxonomy" id="68268"/>
    <lineage>
        <taxon>Bacteria</taxon>
        <taxon>Bacillati</taxon>
        <taxon>Actinomycetota</taxon>
        <taxon>Actinomycetes</taxon>
        <taxon>Kitasatosporales</taxon>
        <taxon>Streptomycetaceae</taxon>
        <taxon>Streptomyces</taxon>
    </lineage>
</organism>
<accession>A0A2P2GP29</accession>
<gene>
    <name evidence="1" type="ORF">VO63_13610</name>
</gene>
<dbReference type="SUPFAM" id="SSF47336">
    <property type="entry name" value="ACP-like"/>
    <property type="match status" value="1"/>
</dbReference>
<dbReference type="Gene3D" id="1.10.1200.10">
    <property type="entry name" value="ACP-like"/>
    <property type="match status" value="1"/>
</dbReference>
<dbReference type="Proteomes" id="UP000265325">
    <property type="component" value="Unassembled WGS sequence"/>
</dbReference>
<evidence type="ECO:0000313" key="2">
    <source>
        <dbReference type="Proteomes" id="UP000265325"/>
    </source>
</evidence>
<dbReference type="AlphaFoldDB" id="A0A2P2GP29"/>
<name>A0A2P2GP29_STREW</name>
<evidence type="ECO:0000313" key="1">
    <source>
        <dbReference type="EMBL" id="KKZ73242.1"/>
    </source>
</evidence>